<sequence>MHATSQTQTTNLGEFVREHRERNNLSQGELARQAYCTRGTVSYVEKNRRRLSLKLATSMDEVLHTGGELVKRAHQSLTQARPQRLHRPEQLPADIAELYGRDESLARLSESLSATRDTAPAITTVEGPAGVGKSALVVHWAHQHAQHYPDGVITAHLGGHTPGHTPADPGDVVADILGDLGITDLPESTPARSRLLRTVLAERHLLLLLDDAVDSDQVQPLLPGTSSCHVLITSRRRLTRLSLRGSATRIPLAPLSAAEAGHMLSNLLTPHRSLDGADDQHALARIVDGCDRLPLALCAAAEVITTHPGRELSQLVEPLTGPRRLHVLTTAAAGDPQSALRATLAASYQHLTPLAARLLQHLGAADHTCIDAVTARNLLDVPLEQAETALAELLAEHLLTPEACCPSLVRLFAAERAQDPPAEPHILPPRRAVLTDHS</sequence>
<comment type="caution">
    <text evidence="3">The sequence shown here is derived from an EMBL/GenBank/DDBJ whole genome shotgun (WGS) entry which is preliminary data.</text>
</comment>
<dbReference type="PANTHER" id="PTHR47691">
    <property type="entry name" value="REGULATOR-RELATED"/>
    <property type="match status" value="1"/>
</dbReference>
<dbReference type="SUPFAM" id="SSF52540">
    <property type="entry name" value="P-loop containing nucleoside triphosphate hydrolases"/>
    <property type="match status" value="1"/>
</dbReference>
<dbReference type="InterPro" id="IPR027417">
    <property type="entry name" value="P-loop_NTPase"/>
</dbReference>
<reference evidence="3 4" key="1">
    <citation type="submission" date="2020-07" db="EMBL/GenBank/DDBJ databases">
        <title>Sequencing the genomes of 1000 actinobacteria strains.</title>
        <authorList>
            <person name="Klenk H.-P."/>
        </authorList>
    </citation>
    <scope>NUCLEOTIDE SEQUENCE [LARGE SCALE GENOMIC DNA]</scope>
    <source>
        <strain evidence="3 4">DSM 45975</strain>
    </source>
</reference>
<feature type="domain" description="HTH cro/C1-type" evidence="2">
    <location>
        <begin position="16"/>
        <end position="69"/>
    </location>
</feature>
<dbReference type="InterPro" id="IPR001387">
    <property type="entry name" value="Cro/C1-type_HTH"/>
</dbReference>
<dbReference type="RefSeq" id="WP_182546985.1">
    <property type="nucleotide sequence ID" value="NZ_JACGWZ010000010.1"/>
</dbReference>
<evidence type="ECO:0000313" key="3">
    <source>
        <dbReference type="EMBL" id="MBA8827832.1"/>
    </source>
</evidence>
<keyword evidence="4" id="KW-1185">Reference proteome</keyword>
<dbReference type="Pfam" id="PF13560">
    <property type="entry name" value="HTH_31"/>
    <property type="match status" value="1"/>
</dbReference>
<gene>
    <name evidence="3" type="ORF">FHX42_005239</name>
</gene>
<dbReference type="InterPro" id="IPR002182">
    <property type="entry name" value="NB-ARC"/>
</dbReference>
<dbReference type="EMBL" id="JACGWZ010000010">
    <property type="protein sequence ID" value="MBA8827832.1"/>
    <property type="molecule type" value="Genomic_DNA"/>
</dbReference>
<dbReference type="SMART" id="SM00530">
    <property type="entry name" value="HTH_XRE"/>
    <property type="match status" value="1"/>
</dbReference>
<dbReference type="CDD" id="cd00093">
    <property type="entry name" value="HTH_XRE"/>
    <property type="match status" value="1"/>
</dbReference>
<dbReference type="Pfam" id="PF00931">
    <property type="entry name" value="NB-ARC"/>
    <property type="match status" value="1"/>
</dbReference>
<dbReference type="SUPFAM" id="SSF47413">
    <property type="entry name" value="lambda repressor-like DNA-binding domains"/>
    <property type="match status" value="1"/>
</dbReference>
<dbReference type="GO" id="GO:0003677">
    <property type="term" value="F:DNA binding"/>
    <property type="evidence" value="ECO:0007669"/>
    <property type="project" value="InterPro"/>
</dbReference>
<dbReference type="Proteomes" id="UP000569329">
    <property type="component" value="Unassembled WGS sequence"/>
</dbReference>
<dbReference type="PROSITE" id="PS50943">
    <property type="entry name" value="HTH_CROC1"/>
    <property type="match status" value="1"/>
</dbReference>
<organism evidence="3 4">
    <name type="scientific">Halosaccharopolyspora lacisalsi</name>
    <dbReference type="NCBI Taxonomy" id="1000566"/>
    <lineage>
        <taxon>Bacteria</taxon>
        <taxon>Bacillati</taxon>
        <taxon>Actinomycetota</taxon>
        <taxon>Actinomycetes</taxon>
        <taxon>Pseudonocardiales</taxon>
        <taxon>Pseudonocardiaceae</taxon>
        <taxon>Halosaccharopolyspora</taxon>
    </lineage>
</organism>
<dbReference type="Gene3D" id="3.40.50.300">
    <property type="entry name" value="P-loop containing nucleotide triphosphate hydrolases"/>
    <property type="match status" value="1"/>
</dbReference>
<protein>
    <submittedName>
        <fullName evidence="3">Transcriptional regulator with XRE-family HTH domain</fullName>
    </submittedName>
</protein>
<evidence type="ECO:0000259" key="2">
    <source>
        <dbReference type="PROSITE" id="PS50943"/>
    </source>
</evidence>
<accession>A0A839E0V9</accession>
<dbReference type="PRINTS" id="PR00364">
    <property type="entry name" value="DISEASERSIST"/>
</dbReference>
<feature type="region of interest" description="Disordered" evidence="1">
    <location>
        <begin position="1"/>
        <end position="26"/>
    </location>
</feature>
<name>A0A839E0V9_9PSEU</name>
<feature type="compositionally biased region" description="Polar residues" evidence="1">
    <location>
        <begin position="1"/>
        <end position="12"/>
    </location>
</feature>
<dbReference type="AlphaFoldDB" id="A0A839E0V9"/>
<dbReference type="PANTHER" id="PTHR47691:SF3">
    <property type="entry name" value="HTH-TYPE TRANSCRIPTIONAL REGULATOR RV0890C-RELATED"/>
    <property type="match status" value="1"/>
</dbReference>
<dbReference type="Gene3D" id="1.10.260.40">
    <property type="entry name" value="lambda repressor-like DNA-binding domains"/>
    <property type="match status" value="1"/>
</dbReference>
<dbReference type="GO" id="GO:0043531">
    <property type="term" value="F:ADP binding"/>
    <property type="evidence" value="ECO:0007669"/>
    <property type="project" value="InterPro"/>
</dbReference>
<dbReference type="InterPro" id="IPR010982">
    <property type="entry name" value="Lambda_DNA-bd_dom_sf"/>
</dbReference>
<evidence type="ECO:0000313" key="4">
    <source>
        <dbReference type="Proteomes" id="UP000569329"/>
    </source>
</evidence>
<proteinExistence type="predicted"/>
<evidence type="ECO:0000256" key="1">
    <source>
        <dbReference type="SAM" id="MobiDB-lite"/>
    </source>
</evidence>